<keyword evidence="2" id="KW-1185">Reference proteome</keyword>
<name>A0ABX0P787_9BURK</name>
<dbReference type="Proteomes" id="UP000716322">
    <property type="component" value="Unassembled WGS sequence"/>
</dbReference>
<evidence type="ECO:0000313" key="2">
    <source>
        <dbReference type="Proteomes" id="UP000716322"/>
    </source>
</evidence>
<evidence type="ECO:0000313" key="1">
    <source>
        <dbReference type="EMBL" id="NIA53122.1"/>
    </source>
</evidence>
<dbReference type="Pfam" id="PF14375">
    <property type="entry name" value="Cys_rich_CWC"/>
    <property type="match status" value="1"/>
</dbReference>
<accession>A0ABX0P787</accession>
<dbReference type="InterPro" id="IPR032720">
    <property type="entry name" value="Cys_rich_CWC"/>
</dbReference>
<comment type="caution">
    <text evidence="1">The sequence shown here is derived from an EMBL/GenBank/DDBJ whole genome shotgun (WGS) entry which is preliminary data.</text>
</comment>
<proteinExistence type="predicted"/>
<sequence length="67" mass="6942">MSTCARCGAAFGCAMVDGNDGAPCWCTRLPPVVALPQAGEAARCWCPACLEQHIAQRAAEAPPRPDA</sequence>
<dbReference type="EMBL" id="JAAQOM010000003">
    <property type="protein sequence ID" value="NIA53122.1"/>
    <property type="molecule type" value="Genomic_DNA"/>
</dbReference>
<reference evidence="1 2" key="1">
    <citation type="submission" date="2020-03" db="EMBL/GenBank/DDBJ databases">
        <title>Genome sequence of strain Massilia sp. TW-1.</title>
        <authorList>
            <person name="Chaudhary D.K."/>
        </authorList>
    </citation>
    <scope>NUCLEOTIDE SEQUENCE [LARGE SCALE GENOMIC DNA]</scope>
    <source>
        <strain evidence="1 2">TW-1</strain>
    </source>
</reference>
<dbReference type="RefSeq" id="WP_166857428.1">
    <property type="nucleotide sequence ID" value="NZ_JAAQOM010000003.1"/>
</dbReference>
<protein>
    <submittedName>
        <fullName evidence="1">Cysteine-rich CWC family protein</fullName>
    </submittedName>
</protein>
<organism evidence="1 2">
    <name type="scientific">Telluria antibiotica</name>
    <dbReference type="NCBI Taxonomy" id="2717319"/>
    <lineage>
        <taxon>Bacteria</taxon>
        <taxon>Pseudomonadati</taxon>
        <taxon>Pseudomonadota</taxon>
        <taxon>Betaproteobacteria</taxon>
        <taxon>Burkholderiales</taxon>
        <taxon>Oxalobacteraceae</taxon>
        <taxon>Telluria group</taxon>
        <taxon>Telluria</taxon>
    </lineage>
</organism>
<gene>
    <name evidence="1" type="ORF">HAV22_05570</name>
</gene>